<evidence type="ECO:0000313" key="1">
    <source>
        <dbReference type="EMBL" id="EAN77436.1"/>
    </source>
</evidence>
<gene>
    <name evidence="1" type="ORF">Tb09.244.0300</name>
</gene>
<sequence>MKETVNNLAVTRTLSFIQHKVRLRAKNDLQPPCLILILTNYISMRPRTSAMATECALRQKGLNRGPKMKQ</sequence>
<reference evidence="1 2" key="1">
    <citation type="journal article" date="2005" name="Science">
        <title>Comparative genomics of trypanosomatid parasitic protozoa.</title>
        <authorList>
            <person name="El-Sayed N.M."/>
            <person name="Myler P.J."/>
            <person name="Blandin G."/>
            <person name="Berriman M."/>
            <person name="Crabtree J."/>
            <person name="Aggarwal G."/>
            <person name="Caler E."/>
            <person name="Renauld H."/>
            <person name="Worthey E.A."/>
            <person name="Hertz-Fowler C."/>
            <person name="Ghedin E."/>
            <person name="Peacock C."/>
            <person name="Bartholomeu D.C."/>
            <person name="Haas B.J."/>
            <person name="Tran A.N."/>
            <person name="Wortman J.R."/>
            <person name="Alsmark U.C."/>
            <person name="Angiuoli S."/>
            <person name="Anupama A."/>
            <person name="Badger J."/>
            <person name="Bringaud F."/>
            <person name="Cadag E."/>
            <person name="Carlton J.M."/>
            <person name="Cerqueira G.C."/>
            <person name="Creasy T."/>
            <person name="Delcher A.L."/>
            <person name="Djikeng A."/>
            <person name="Embley T.M."/>
            <person name="Hauser C."/>
            <person name="Ivens A.C."/>
            <person name="Kummerfeld S.K."/>
            <person name="Pereira-Leal J.B."/>
            <person name="Nilsson D."/>
            <person name="Peterson J."/>
            <person name="Salzberg S.L."/>
            <person name="Shallom J."/>
            <person name="Silva J.C."/>
            <person name="Sundaram J."/>
            <person name="Westenberger S."/>
            <person name="White O."/>
            <person name="Melville S.E."/>
            <person name="Donelson J.E."/>
            <person name="Andersson B."/>
            <person name="Stuart K.D."/>
            <person name="Hall N."/>
        </authorList>
    </citation>
    <scope>NUCLEOTIDE SEQUENCE [LARGE SCALE GENOMIC DNA]</scope>
    <source>
        <strain evidence="1 2">927/4 GUTat10.1</strain>
    </source>
</reference>
<accession>Q38CN4</accession>
<dbReference type="AlphaFoldDB" id="Q38CN4"/>
<dbReference type="KEGG" id="tbr:Tb09.244.0300"/>
<dbReference type="EMBL" id="CM000207">
    <property type="protein sequence ID" value="EAN77436.1"/>
    <property type="molecule type" value="Genomic_DNA"/>
</dbReference>
<evidence type="ECO:0000313" key="2">
    <source>
        <dbReference type="Proteomes" id="UP000008524"/>
    </source>
</evidence>
<name>Q38CN4_TRYB2</name>
<dbReference type="PaxDb" id="5691-EAN77436"/>
<dbReference type="Proteomes" id="UP000008524">
    <property type="component" value="Chromosome 9"/>
</dbReference>
<dbReference type="InParanoid" id="Q38CN4"/>
<proteinExistence type="predicted"/>
<reference evidence="1 2" key="2">
    <citation type="journal article" date="2005" name="Science">
        <title>The genome of the African trypanosome Trypanosoma brucei.</title>
        <authorList>
            <person name="Berriman M."/>
            <person name="Ghedin E."/>
            <person name="Hertz-Fowler C."/>
            <person name="Blandin G."/>
            <person name="Renauld H."/>
            <person name="Bartholomeu D.C."/>
            <person name="Lennard N.J."/>
            <person name="Caler E."/>
            <person name="Hamlin N.E."/>
            <person name="Haas B."/>
            <person name="Bohme U."/>
            <person name="Hannick L."/>
            <person name="Aslett M.A."/>
            <person name="Shallom J."/>
            <person name="Marcello L."/>
            <person name="Hou L."/>
            <person name="Wickstead B."/>
            <person name="Alsmark U.C."/>
            <person name="Arrowsmith C."/>
            <person name="Atkin R.J."/>
            <person name="Barron A.J."/>
            <person name="Bringaud F."/>
            <person name="Brooks K."/>
            <person name="Carrington M."/>
            <person name="Cherevach I."/>
            <person name="Chillingworth T.J."/>
            <person name="Churcher C."/>
            <person name="Clark L.N."/>
            <person name="Corton C.H."/>
            <person name="Cronin A."/>
            <person name="Davies R.M."/>
            <person name="Doggett J."/>
            <person name="Djikeng A."/>
            <person name="Feldblyum T."/>
            <person name="Field M.C."/>
            <person name="Fraser A."/>
            <person name="Goodhead I."/>
            <person name="Hance Z."/>
            <person name="Harper D."/>
            <person name="Harris B.R."/>
            <person name="Hauser H."/>
            <person name="Hostetler J."/>
            <person name="Ivens A."/>
            <person name="Jagels K."/>
            <person name="Johnson D."/>
            <person name="Johnson J."/>
            <person name="Jones K."/>
            <person name="Kerhornou A.X."/>
            <person name="Koo H."/>
            <person name="Larke N."/>
            <person name="Landfear S."/>
            <person name="Larkin C."/>
            <person name="Leech V."/>
            <person name="Line A."/>
            <person name="Lord A."/>
            <person name="Macleod A."/>
            <person name="Mooney P.J."/>
            <person name="Moule S."/>
            <person name="Martin D.M."/>
            <person name="Morgan G.W."/>
            <person name="Mungall K."/>
            <person name="Norbertczak H."/>
            <person name="Ormond D."/>
            <person name="Pai G."/>
            <person name="Peacock C.S."/>
            <person name="Peterson J."/>
            <person name="Quail M.A."/>
            <person name="Rabbinowitsch E."/>
            <person name="Rajandream M.A."/>
            <person name="Reitter C."/>
            <person name="Salzberg S.L."/>
            <person name="Sanders M."/>
            <person name="Schobel S."/>
            <person name="Sharp S."/>
            <person name="Simmonds M."/>
            <person name="Simpson A.J."/>
            <person name="Tallon L."/>
            <person name="Turner C.M."/>
            <person name="Tait A."/>
            <person name="Tivey A.R."/>
            <person name="Van Aken S."/>
            <person name="Walker D."/>
            <person name="Wanless D."/>
            <person name="Wang S."/>
            <person name="White B."/>
            <person name="White O."/>
            <person name="Whitehead S."/>
            <person name="Woodward J."/>
            <person name="Wortman J."/>
            <person name="Adams M.D."/>
            <person name="Embley T.M."/>
            <person name="Gull K."/>
            <person name="Ullu E."/>
            <person name="Barry J.D."/>
            <person name="Fairlamb A.H."/>
            <person name="Opperdoes F."/>
            <person name="Barrell B.G."/>
            <person name="Donelson J.E."/>
            <person name="Hall N."/>
            <person name="Fraser C.M."/>
            <person name="Melville S.E."/>
            <person name="El-Sayed N.M."/>
        </authorList>
    </citation>
    <scope>NUCLEOTIDE SEQUENCE [LARGE SCALE GENOMIC DNA]</scope>
    <source>
        <strain evidence="1 2">927/4 GUTat10.1</strain>
    </source>
</reference>
<dbReference type="GeneID" id="3661446"/>
<organism evidence="1 2">
    <name type="scientific">Trypanosoma brucei brucei (strain 927/4 GUTat10.1)</name>
    <dbReference type="NCBI Taxonomy" id="185431"/>
    <lineage>
        <taxon>Eukaryota</taxon>
        <taxon>Discoba</taxon>
        <taxon>Euglenozoa</taxon>
        <taxon>Kinetoplastea</taxon>
        <taxon>Metakinetoplastina</taxon>
        <taxon>Trypanosomatida</taxon>
        <taxon>Trypanosomatidae</taxon>
        <taxon>Trypanosoma</taxon>
    </lineage>
</organism>
<dbReference type="RefSeq" id="XP_827766.1">
    <property type="nucleotide sequence ID" value="XM_822673.1"/>
</dbReference>
<protein>
    <submittedName>
        <fullName evidence="1">Uncharacterized protein</fullName>
    </submittedName>
</protein>
<keyword evidence="2" id="KW-1185">Reference proteome</keyword>